<feature type="transmembrane region" description="Helical" evidence="1">
    <location>
        <begin position="6"/>
        <end position="23"/>
    </location>
</feature>
<dbReference type="EMBL" id="JANIBC010000018">
    <property type="protein sequence ID" value="MCQ8186429.1"/>
    <property type="molecule type" value="Genomic_DNA"/>
</dbReference>
<keyword evidence="1" id="KW-0812">Transmembrane</keyword>
<gene>
    <name evidence="2" type="ORF">NOG11_13680</name>
</gene>
<keyword evidence="1" id="KW-0472">Membrane</keyword>
<keyword evidence="1" id="KW-1133">Transmembrane helix</keyword>
<dbReference type="Proteomes" id="UP001142610">
    <property type="component" value="Unassembled WGS sequence"/>
</dbReference>
<reference evidence="2" key="1">
    <citation type="submission" date="2022-07" db="EMBL/GenBank/DDBJ databases">
        <title>Parvularcula maris sp. nov., an algicidal bacterium isolated from seawater.</title>
        <authorList>
            <person name="Li F."/>
        </authorList>
    </citation>
    <scope>NUCLEOTIDE SEQUENCE</scope>
    <source>
        <strain evidence="2">BGMRC 0090</strain>
    </source>
</reference>
<dbReference type="AlphaFoldDB" id="A0A9X2LBH6"/>
<accession>A0A9X2LBH6</accession>
<organism evidence="2 3">
    <name type="scientific">Parvularcula maris</name>
    <dbReference type="NCBI Taxonomy" id="2965077"/>
    <lineage>
        <taxon>Bacteria</taxon>
        <taxon>Pseudomonadati</taxon>
        <taxon>Pseudomonadota</taxon>
        <taxon>Alphaproteobacteria</taxon>
        <taxon>Parvularculales</taxon>
        <taxon>Parvularculaceae</taxon>
        <taxon>Parvularcula</taxon>
    </lineage>
</organism>
<evidence type="ECO:0000256" key="1">
    <source>
        <dbReference type="SAM" id="Phobius"/>
    </source>
</evidence>
<comment type="caution">
    <text evidence="2">The sequence shown here is derived from an EMBL/GenBank/DDBJ whole genome shotgun (WGS) entry which is preliminary data.</text>
</comment>
<keyword evidence="3" id="KW-1185">Reference proteome</keyword>
<proteinExistence type="predicted"/>
<evidence type="ECO:0000313" key="3">
    <source>
        <dbReference type="Proteomes" id="UP001142610"/>
    </source>
</evidence>
<name>A0A9X2LBH6_9PROT</name>
<sequence length="108" mass="12850">MEISDWLNAAAILASGLGIYVGIRGVRQQIQTETSIRYSEKMIAVIDRHRPKDLSAYVDRPFEEYPDPSKLQEYMEYYYDVIFHEFQLREMGSVNDVIWKTWRQGLRR</sequence>
<dbReference type="RefSeq" id="WP_256620349.1">
    <property type="nucleotide sequence ID" value="NZ_JANIBC010000018.1"/>
</dbReference>
<protein>
    <submittedName>
        <fullName evidence="2">Uncharacterized protein</fullName>
    </submittedName>
</protein>
<evidence type="ECO:0000313" key="2">
    <source>
        <dbReference type="EMBL" id="MCQ8186429.1"/>
    </source>
</evidence>